<sequence>MLDSVGRFSSRKGEKVRFCFFFPLRKNPSFGWRVFFFLF</sequence>
<dbReference type="EMBL" id="KI536978">
    <property type="protein sequence ID" value="ESR37754.1"/>
    <property type="molecule type" value="Genomic_DNA"/>
</dbReference>
<proteinExistence type="predicted"/>
<dbReference type="Proteomes" id="UP000030687">
    <property type="component" value="Unassembled WGS sequence"/>
</dbReference>
<evidence type="ECO:0000313" key="2">
    <source>
        <dbReference type="Proteomes" id="UP000030687"/>
    </source>
</evidence>
<organism evidence="1 2">
    <name type="scientific">Citrus clementina</name>
    <name type="common">Clementine</name>
    <name type="synonym">Citrus deliciosa x Citrus sinensis</name>
    <dbReference type="NCBI Taxonomy" id="85681"/>
    <lineage>
        <taxon>Eukaryota</taxon>
        <taxon>Viridiplantae</taxon>
        <taxon>Streptophyta</taxon>
        <taxon>Embryophyta</taxon>
        <taxon>Tracheophyta</taxon>
        <taxon>Spermatophyta</taxon>
        <taxon>Magnoliopsida</taxon>
        <taxon>eudicotyledons</taxon>
        <taxon>Gunneridae</taxon>
        <taxon>Pentapetalae</taxon>
        <taxon>rosids</taxon>
        <taxon>malvids</taxon>
        <taxon>Sapindales</taxon>
        <taxon>Rutaceae</taxon>
        <taxon>Aurantioideae</taxon>
        <taxon>Citrus</taxon>
    </lineage>
</organism>
<accession>V4UEL8</accession>
<evidence type="ECO:0000313" key="1">
    <source>
        <dbReference type="EMBL" id="ESR37754.1"/>
    </source>
</evidence>
<keyword evidence="2" id="KW-1185">Reference proteome</keyword>
<protein>
    <submittedName>
        <fullName evidence="1">Uncharacterized protein</fullName>
    </submittedName>
</protein>
<dbReference type="InParanoid" id="V4UEL8"/>
<dbReference type="KEGG" id="cic:CICLE_v10030130mg"/>
<gene>
    <name evidence="1" type="ORF">CICLE_v10030130mg</name>
</gene>
<name>V4UEL8_CITCL</name>
<dbReference type="Gramene" id="ESR37754">
    <property type="protein sequence ID" value="ESR37754"/>
    <property type="gene ID" value="CICLE_v10030130mg"/>
</dbReference>
<reference evidence="1 2" key="1">
    <citation type="submission" date="2013-10" db="EMBL/GenBank/DDBJ databases">
        <authorList>
            <consortium name="International Citrus Genome Consortium"/>
            <person name="Jenkins J."/>
            <person name="Schmutz J."/>
            <person name="Prochnik S."/>
            <person name="Rokhsar D."/>
            <person name="Gmitter F."/>
            <person name="Ollitrault P."/>
            <person name="Machado M."/>
            <person name="Talon M."/>
            <person name="Wincker P."/>
            <person name="Jaillon O."/>
            <person name="Morgante M."/>
        </authorList>
    </citation>
    <scope>NUCLEOTIDE SEQUENCE</scope>
    <source>
        <strain evidence="2">cv. Clemenules</strain>
    </source>
</reference>
<dbReference type="AlphaFoldDB" id="V4UEL8"/>